<keyword evidence="8" id="KW-0732">Signal</keyword>
<dbReference type="PANTHER" id="PTHR30026">
    <property type="entry name" value="OUTER MEMBRANE PROTEIN TOLC"/>
    <property type="match status" value="1"/>
</dbReference>
<dbReference type="Proteomes" id="UP000229340">
    <property type="component" value="Plasmid pNP7-2"/>
</dbReference>
<evidence type="ECO:0000256" key="6">
    <source>
        <dbReference type="ARBA" id="ARBA00023136"/>
    </source>
</evidence>
<comment type="similarity">
    <text evidence="2">Belongs to the outer membrane factor (OMF) (TC 1.B.17) family.</text>
</comment>
<feature type="signal peptide" evidence="8">
    <location>
        <begin position="1"/>
        <end position="32"/>
    </location>
</feature>
<keyword evidence="3" id="KW-0813">Transport</keyword>
<evidence type="ECO:0000256" key="2">
    <source>
        <dbReference type="ARBA" id="ARBA00007613"/>
    </source>
</evidence>
<evidence type="ECO:0000256" key="8">
    <source>
        <dbReference type="SAM" id="SignalP"/>
    </source>
</evidence>
<evidence type="ECO:0000313" key="10">
    <source>
        <dbReference type="Proteomes" id="UP000229340"/>
    </source>
</evidence>
<keyword evidence="4" id="KW-1134">Transmembrane beta strand</keyword>
<accession>A0A2D2LXT8</accession>
<dbReference type="Gene3D" id="1.20.1600.10">
    <property type="entry name" value="Outer membrane efflux proteins (OEP)"/>
    <property type="match status" value="1"/>
</dbReference>
<organism evidence="9 10">
    <name type="scientific">Faucicola osloensis</name>
    <name type="common">Moraxella osloensis</name>
    <dbReference type="NCBI Taxonomy" id="34062"/>
    <lineage>
        <taxon>Bacteria</taxon>
        <taxon>Pseudomonadati</taxon>
        <taxon>Pseudomonadota</taxon>
        <taxon>Gammaproteobacteria</taxon>
        <taxon>Moraxellales</taxon>
        <taxon>Moraxellaceae</taxon>
        <taxon>Faucicola</taxon>
    </lineage>
</organism>
<dbReference type="AlphaFoldDB" id="A0A2D2LXT8"/>
<evidence type="ECO:0000256" key="7">
    <source>
        <dbReference type="ARBA" id="ARBA00023237"/>
    </source>
</evidence>
<dbReference type="SUPFAM" id="SSF56954">
    <property type="entry name" value="Outer membrane efflux proteins (OEP)"/>
    <property type="match status" value="1"/>
</dbReference>
<reference evidence="10" key="1">
    <citation type="submission" date="2017-10" db="EMBL/GenBank/DDBJ databases">
        <title>Complete genome sequence of Moraxella osloensis NP7 isolated from human skin.</title>
        <authorList>
            <person name="Lee K."/>
            <person name="Lim J.Y."/>
            <person name="Hwang I."/>
        </authorList>
    </citation>
    <scope>NUCLEOTIDE SEQUENCE [LARGE SCALE GENOMIC DNA]</scope>
    <source>
        <strain evidence="10">NP7</strain>
        <plasmid evidence="10">pnp7-2</plasmid>
    </source>
</reference>
<geneLocation type="plasmid" evidence="10">
    <name>pnp7-2</name>
</geneLocation>
<gene>
    <name evidence="9" type="ORF">NP7_10800</name>
</gene>
<comment type="subcellular location">
    <subcellularLocation>
        <location evidence="1">Cell outer membrane</location>
    </subcellularLocation>
</comment>
<keyword evidence="5" id="KW-0812">Transmembrane</keyword>
<dbReference type="InterPro" id="IPR003423">
    <property type="entry name" value="OMP_efflux"/>
</dbReference>
<dbReference type="GO" id="GO:1990281">
    <property type="term" value="C:efflux pump complex"/>
    <property type="evidence" value="ECO:0007669"/>
    <property type="project" value="TreeGrafter"/>
</dbReference>
<evidence type="ECO:0000256" key="5">
    <source>
        <dbReference type="ARBA" id="ARBA00022692"/>
    </source>
</evidence>
<dbReference type="InterPro" id="IPR051906">
    <property type="entry name" value="TolC-like"/>
</dbReference>
<dbReference type="EMBL" id="CP024445">
    <property type="protein sequence ID" value="ATR79843.1"/>
    <property type="molecule type" value="Genomic_DNA"/>
</dbReference>
<evidence type="ECO:0000313" key="9">
    <source>
        <dbReference type="EMBL" id="ATR79843.1"/>
    </source>
</evidence>
<proteinExistence type="inferred from homology"/>
<evidence type="ECO:0000256" key="1">
    <source>
        <dbReference type="ARBA" id="ARBA00004442"/>
    </source>
</evidence>
<sequence length="457" mass="52149">MQRKFMIRATYSPFAARILLFFTAAFVTMAHAAIDITNIDALIEQSINTHPLINAAKADEKASELQVTVAKRNQLPIPTISTTLGDSSGTTGVNLRQPLWTGGRLTANINQAIYADKAAQARIDEQQNSIAKNTLDIWQTYIYAIALQQLYHQNLKKLSEFEAMMQRRVKQGVSARIELDLITNRILQDQTAFQAATEQQRIAQARLYQLTGEPVTNRNIDLFRLSQAIKPKIVDIENDLFQQAPINNPSLVKQYYQIEAAKQQVKSQSANLYPTIYTEYSYNYNHKTHEDDGQLMLGLDYSPGAGFSRMVETKVYEAQVESLKQNQQATQRTLIETLQTQYQQIIGKRDQERSLIASIAGARMVSDSYGRQFIAGRKSWLEVLNAIREQAQYEQQLLQTQSQLLAGFYKLQIDLGQMSWQQNHHTINEVSLYDPSKRIKNWLKDKQDELVEPSDHL</sequence>
<keyword evidence="6" id="KW-0472">Membrane</keyword>
<evidence type="ECO:0000256" key="3">
    <source>
        <dbReference type="ARBA" id="ARBA00022448"/>
    </source>
</evidence>
<dbReference type="PANTHER" id="PTHR30026:SF20">
    <property type="entry name" value="OUTER MEMBRANE PROTEIN TOLC"/>
    <property type="match status" value="1"/>
</dbReference>
<dbReference type="GO" id="GO:0015562">
    <property type="term" value="F:efflux transmembrane transporter activity"/>
    <property type="evidence" value="ECO:0007669"/>
    <property type="project" value="InterPro"/>
</dbReference>
<evidence type="ECO:0000256" key="4">
    <source>
        <dbReference type="ARBA" id="ARBA00022452"/>
    </source>
</evidence>
<feature type="chain" id="PRO_5013581744" evidence="8">
    <location>
        <begin position="33"/>
        <end position="457"/>
    </location>
</feature>
<keyword evidence="7" id="KW-0998">Cell outer membrane</keyword>
<protein>
    <submittedName>
        <fullName evidence="9">TolC family protein</fullName>
    </submittedName>
</protein>
<dbReference type="GO" id="GO:0015288">
    <property type="term" value="F:porin activity"/>
    <property type="evidence" value="ECO:0007669"/>
    <property type="project" value="TreeGrafter"/>
</dbReference>
<dbReference type="Pfam" id="PF02321">
    <property type="entry name" value="OEP"/>
    <property type="match status" value="2"/>
</dbReference>
<keyword evidence="9" id="KW-0614">Plasmid</keyword>
<name>A0A2D2LXT8_FAUOS</name>
<dbReference type="GO" id="GO:0009279">
    <property type="term" value="C:cell outer membrane"/>
    <property type="evidence" value="ECO:0007669"/>
    <property type="project" value="UniProtKB-SubCell"/>
</dbReference>